<dbReference type="InterPro" id="IPR051992">
    <property type="entry name" value="OxStress_Response_Reg"/>
</dbReference>
<dbReference type="Proteomes" id="UP000826656">
    <property type="component" value="Unassembled WGS sequence"/>
</dbReference>
<gene>
    <name evidence="4" type="ORF">KY290_033843</name>
</gene>
<comment type="caution">
    <text evidence="4">The sequence shown here is derived from an EMBL/GenBank/DDBJ whole genome shotgun (WGS) entry which is preliminary data.</text>
</comment>
<feature type="region of interest" description="Disordered" evidence="3">
    <location>
        <begin position="48"/>
        <end position="76"/>
    </location>
</feature>
<name>A0ABQ7U1P2_SOLTU</name>
<keyword evidence="2" id="KW-0539">Nucleus</keyword>
<reference evidence="4 5" key="1">
    <citation type="journal article" date="2021" name="bioRxiv">
        <title>Chromosome-scale and haplotype-resolved genome assembly of a tetraploid potato cultivar.</title>
        <authorList>
            <person name="Sun H."/>
            <person name="Jiao W.-B."/>
            <person name="Krause K."/>
            <person name="Campoy J.A."/>
            <person name="Goel M."/>
            <person name="Folz-Donahue K."/>
            <person name="Kukat C."/>
            <person name="Huettel B."/>
            <person name="Schneeberger K."/>
        </authorList>
    </citation>
    <scope>NUCLEOTIDE SEQUENCE [LARGE SCALE GENOMIC DNA]</scope>
    <source>
        <strain evidence="4">SolTubOtavaFocal</strain>
        <tissue evidence="4">Leaves</tissue>
    </source>
</reference>
<evidence type="ECO:0000313" key="5">
    <source>
        <dbReference type="Proteomes" id="UP000826656"/>
    </source>
</evidence>
<accession>A0ABQ7U1P2</accession>
<sequence>MSISMIMDKREVEGSCGFMDALSCDPQEAFFGGNKQVFINEKACACSSSSSIGDNSDTVSHEESMDDDSQEVESPFTSIQPLHQVLPIRKGMSRFYNGKSKSFTSLREASTSSSAKELAKPENASYINKKRRNILACRLPNKKNHTGISKKKHIGILAMNSDLCDISTGWRSFSLADLQFVSVTTTPTTLQQAEKKPTN</sequence>
<dbReference type="PANTHER" id="PTHR33172:SF37">
    <property type="entry name" value="PROTEIN OXIDATIVE STRESS 3 LIKE 1"/>
    <property type="match status" value="1"/>
</dbReference>
<organism evidence="4 5">
    <name type="scientific">Solanum tuberosum</name>
    <name type="common">Potato</name>
    <dbReference type="NCBI Taxonomy" id="4113"/>
    <lineage>
        <taxon>Eukaryota</taxon>
        <taxon>Viridiplantae</taxon>
        <taxon>Streptophyta</taxon>
        <taxon>Embryophyta</taxon>
        <taxon>Tracheophyta</taxon>
        <taxon>Spermatophyta</taxon>
        <taxon>Magnoliopsida</taxon>
        <taxon>eudicotyledons</taxon>
        <taxon>Gunneridae</taxon>
        <taxon>Pentapetalae</taxon>
        <taxon>asterids</taxon>
        <taxon>lamiids</taxon>
        <taxon>Solanales</taxon>
        <taxon>Solanaceae</taxon>
        <taxon>Solanoideae</taxon>
        <taxon>Solaneae</taxon>
        <taxon>Solanum</taxon>
    </lineage>
</organism>
<evidence type="ECO:0000256" key="1">
    <source>
        <dbReference type="ARBA" id="ARBA00004123"/>
    </source>
</evidence>
<protein>
    <submittedName>
        <fullName evidence="4">Uncharacterized protein</fullName>
    </submittedName>
</protein>
<keyword evidence="5" id="KW-1185">Reference proteome</keyword>
<evidence type="ECO:0000256" key="3">
    <source>
        <dbReference type="SAM" id="MobiDB-lite"/>
    </source>
</evidence>
<evidence type="ECO:0000256" key="2">
    <source>
        <dbReference type="ARBA" id="ARBA00023242"/>
    </source>
</evidence>
<evidence type="ECO:0000313" key="4">
    <source>
        <dbReference type="EMBL" id="KAH0740800.1"/>
    </source>
</evidence>
<proteinExistence type="predicted"/>
<dbReference type="EMBL" id="JAIVGD010000026">
    <property type="protein sequence ID" value="KAH0740800.1"/>
    <property type="molecule type" value="Genomic_DNA"/>
</dbReference>
<comment type="subcellular location">
    <subcellularLocation>
        <location evidence="1">Nucleus</location>
    </subcellularLocation>
</comment>
<dbReference type="PANTHER" id="PTHR33172">
    <property type="entry name" value="OS08G0516900 PROTEIN"/>
    <property type="match status" value="1"/>
</dbReference>